<dbReference type="GO" id="GO:0005743">
    <property type="term" value="C:mitochondrial inner membrane"/>
    <property type="evidence" value="ECO:0007669"/>
    <property type="project" value="TreeGrafter"/>
</dbReference>
<feature type="domain" description="Yme1-like N-terminal" evidence="3">
    <location>
        <begin position="122"/>
        <end position="182"/>
    </location>
</feature>
<feature type="compositionally biased region" description="Basic and acidic residues" evidence="1">
    <location>
        <begin position="59"/>
        <end position="78"/>
    </location>
</feature>
<evidence type="ECO:0000313" key="4">
    <source>
        <dbReference type="EMBL" id="EDO19580.1"/>
    </source>
</evidence>
<proteinExistence type="predicted"/>
<keyword evidence="5" id="KW-1185">Reference proteome</keyword>
<organism evidence="5">
    <name type="scientific">Vanderwaltozyma polyspora (strain ATCC 22028 / DSM 70294 / BCRC 21397 / CBS 2163 / NBRC 10782 / NRRL Y-8283 / UCD 57-17)</name>
    <name type="common">Kluyveromyces polysporus</name>
    <dbReference type="NCBI Taxonomy" id="436907"/>
    <lineage>
        <taxon>Eukaryota</taxon>
        <taxon>Fungi</taxon>
        <taxon>Dikarya</taxon>
        <taxon>Ascomycota</taxon>
        <taxon>Saccharomycotina</taxon>
        <taxon>Saccharomycetes</taxon>
        <taxon>Saccharomycetales</taxon>
        <taxon>Saccharomycetaceae</taxon>
        <taxon>Vanderwaltozyma</taxon>
    </lineage>
</organism>
<dbReference type="SUPFAM" id="SSF52540">
    <property type="entry name" value="P-loop containing nucleoside triphosphate hydrolases"/>
    <property type="match status" value="1"/>
</dbReference>
<evidence type="ECO:0000256" key="1">
    <source>
        <dbReference type="SAM" id="MobiDB-lite"/>
    </source>
</evidence>
<dbReference type="HOGENOM" id="CLU_697497_0_0_1"/>
<dbReference type="EMBL" id="DS480378">
    <property type="protein sequence ID" value="EDO19580.1"/>
    <property type="molecule type" value="Genomic_DNA"/>
</dbReference>
<dbReference type="InterPro" id="IPR048438">
    <property type="entry name" value="Yme1-like_N"/>
</dbReference>
<feature type="non-terminal residue" evidence="4">
    <location>
        <position position="396"/>
    </location>
</feature>
<sequence length="396" mass="43350">MLQLGLNPGLISNVTRVAIPKLPIVAVAALRSSSLYTNRNVPHLQNRLYLHRRFYSDEKSLDKKESQQDSDQIKRDSDSSPISQKSQKRSVKELAQAAASALVNASSRVKKHDNEPVSHAILATKEQEANKDIANPDAQAEFYKLLLQSNYPQYVVSRFETPGIASSPECMELYMEALQRIGRHAEADAVRNNLLTASSAGAVNPSLASSSTNSTGYHGTFPAMYSPSYGSSKAPIHVVVTESTFTIISRWVKWILIFSVLTYGFTEGFRYISENTSLLKSSDIADKSIDVAKTNVKFDDVRGCDEARAELEEIVDFLKDPAKYESLGGKLPKGVLLTGPPGTGKTLLARATAGEAGVDFFFMSGSEFDEVYVGVGAKRIRDLFAQARARAPAIIF</sequence>
<dbReference type="OrthoDB" id="1413014at2759"/>
<evidence type="ECO:0000313" key="5">
    <source>
        <dbReference type="Proteomes" id="UP000000267"/>
    </source>
</evidence>
<dbReference type="GO" id="GO:0006515">
    <property type="term" value="P:protein quality control for misfolded or incompletely synthesized proteins"/>
    <property type="evidence" value="ECO:0007669"/>
    <property type="project" value="TreeGrafter"/>
</dbReference>
<dbReference type="Pfam" id="PF00004">
    <property type="entry name" value="AAA"/>
    <property type="match status" value="1"/>
</dbReference>
<dbReference type="InterPro" id="IPR027417">
    <property type="entry name" value="P-loop_NTPase"/>
</dbReference>
<dbReference type="PANTHER" id="PTHR23076">
    <property type="entry name" value="METALLOPROTEASE M41 FTSH"/>
    <property type="match status" value="1"/>
</dbReference>
<dbReference type="GO" id="GO:0007005">
    <property type="term" value="P:mitochondrion organization"/>
    <property type="evidence" value="ECO:0007669"/>
    <property type="project" value="TreeGrafter"/>
</dbReference>
<feature type="region of interest" description="Disordered" evidence="1">
    <location>
        <begin position="59"/>
        <end position="90"/>
    </location>
</feature>
<dbReference type="GeneID" id="5547938"/>
<dbReference type="GO" id="GO:0004176">
    <property type="term" value="F:ATP-dependent peptidase activity"/>
    <property type="evidence" value="ECO:0007669"/>
    <property type="project" value="TreeGrafter"/>
</dbReference>
<dbReference type="AlphaFoldDB" id="A7TDW0"/>
<evidence type="ECO:0000259" key="3">
    <source>
        <dbReference type="Pfam" id="PF21232"/>
    </source>
</evidence>
<dbReference type="Gene3D" id="3.40.50.300">
    <property type="entry name" value="P-loop containing nucleotide triphosphate hydrolases"/>
    <property type="match status" value="1"/>
</dbReference>
<dbReference type="RefSeq" id="XP_001647438.1">
    <property type="nucleotide sequence ID" value="XM_001647388.1"/>
</dbReference>
<reference evidence="4 5" key="1">
    <citation type="journal article" date="2007" name="Proc. Natl. Acad. Sci. U.S.A.">
        <title>Independent sorting-out of thousands of duplicated gene pairs in two yeast species descended from a whole-genome duplication.</title>
        <authorList>
            <person name="Scannell D.R."/>
            <person name="Frank A.C."/>
            <person name="Conant G.C."/>
            <person name="Byrne K.P."/>
            <person name="Woolfit M."/>
            <person name="Wolfe K.H."/>
        </authorList>
    </citation>
    <scope>NUCLEOTIDE SEQUENCE [LARGE SCALE GENOMIC DNA]</scope>
    <source>
        <strain evidence="5">ATCC 22028 / DSM 70294 / BCRC 21397 / CBS 2163 / NBRC 10782 / NRRL Y-8283 / UCD 57-17</strain>
    </source>
</reference>
<accession>A7TDW0</accession>
<dbReference type="GO" id="GO:0016887">
    <property type="term" value="F:ATP hydrolysis activity"/>
    <property type="evidence" value="ECO:0007669"/>
    <property type="project" value="InterPro"/>
</dbReference>
<dbReference type="InterPro" id="IPR003959">
    <property type="entry name" value="ATPase_AAA_core"/>
</dbReference>
<name>A7TDW0_VANPO</name>
<gene>
    <name evidence="4" type="ORF">Kpol_1018p113</name>
</gene>
<dbReference type="Proteomes" id="UP000000267">
    <property type="component" value="Unassembled WGS sequence"/>
</dbReference>
<dbReference type="STRING" id="436907.A7TDW0"/>
<feature type="domain" description="ATPase AAA-type core" evidence="2">
    <location>
        <begin position="335"/>
        <end position="396"/>
    </location>
</feature>
<dbReference type="Pfam" id="PF21232">
    <property type="entry name" value="Yme1-like_N"/>
    <property type="match status" value="1"/>
</dbReference>
<dbReference type="KEGG" id="vpo:Kpol_1018p113"/>
<dbReference type="PANTHER" id="PTHR23076:SF97">
    <property type="entry name" value="ATP-DEPENDENT ZINC METALLOPROTEASE YME1L1"/>
    <property type="match status" value="1"/>
</dbReference>
<dbReference type="eggNOG" id="KOG0734">
    <property type="taxonomic scope" value="Eukaryota"/>
</dbReference>
<dbReference type="GO" id="GO:0005524">
    <property type="term" value="F:ATP binding"/>
    <property type="evidence" value="ECO:0007669"/>
    <property type="project" value="InterPro"/>
</dbReference>
<evidence type="ECO:0000259" key="2">
    <source>
        <dbReference type="Pfam" id="PF00004"/>
    </source>
</evidence>
<dbReference type="InParanoid" id="A7TDW0"/>
<protein>
    <submittedName>
        <fullName evidence="4">Uncharacterized protein</fullName>
    </submittedName>
</protein>